<dbReference type="InterPro" id="IPR019734">
    <property type="entry name" value="TPR_rpt"/>
</dbReference>
<comment type="caution">
    <text evidence="1">The sequence shown here is derived from an EMBL/GenBank/DDBJ whole genome shotgun (WGS) entry which is preliminary data.</text>
</comment>
<proteinExistence type="predicted"/>
<dbReference type="SUPFAM" id="SSF48452">
    <property type="entry name" value="TPR-like"/>
    <property type="match status" value="1"/>
</dbReference>
<dbReference type="InterPro" id="IPR011990">
    <property type="entry name" value="TPR-like_helical_dom_sf"/>
</dbReference>
<dbReference type="SMART" id="SM00028">
    <property type="entry name" value="TPR"/>
    <property type="match status" value="3"/>
</dbReference>
<gene>
    <name evidence="1" type="ORF">JMJ35_006369</name>
</gene>
<accession>A0AA39QX05</accession>
<dbReference type="AlphaFoldDB" id="A0AA39QX05"/>
<dbReference type="EMBL" id="JAFEKC020000014">
    <property type="protein sequence ID" value="KAK0510817.1"/>
    <property type="molecule type" value="Genomic_DNA"/>
</dbReference>
<sequence length="550" mass="63720">MDRAWLEEWPNVTENDKQRIRAIVKGTDWNHVFSGLSHPAEQVLQIISYIGGYDVPREFFLGPSQNHEPPFYDSSIFSTIVAELEKRKLVQRIQHNDGIYLHVRLAVQIAVNKRIQNDTFKRQQRYETAQALLRKSIPHPDITQPGNERLWPFSTTYYYCLDGFYRQAILSTPSSGPTQDLKFAELISDGVHFMHERSSQTETTPLLLTASRICKSTLRHSRTRVKSLYPSILILRSKNETFAGIAGRAEAFRLLAKATDMHTEYWEEFPTQAGSYEAKVKLASLRYDLACNYMQREQLAKAEEVFKHVLEVYDKLGGEDAHPVRYGLVRCHQALILGSKGQTSEALELASKGYTLVKAMLEQNPHLEVKIMFLLAMLAFNLGRFKQALELHLAILKARYKLLGPKHHETLSSQYMVAVCELNSDVEGRREAEKRLRKILRRTQTDRHWRKEDLARAAFRLCLCLEQDAADIEKIQPLTFESFAEKERLINEADFWAQKSSDWREEWYHMLPRDMRKGYLTDKAEMALYDYGVHLGHGRTGGVWNTSQHW</sequence>
<evidence type="ECO:0000313" key="2">
    <source>
        <dbReference type="Proteomes" id="UP001166286"/>
    </source>
</evidence>
<organism evidence="1 2">
    <name type="scientific">Cladonia borealis</name>
    <dbReference type="NCBI Taxonomy" id="184061"/>
    <lineage>
        <taxon>Eukaryota</taxon>
        <taxon>Fungi</taxon>
        <taxon>Dikarya</taxon>
        <taxon>Ascomycota</taxon>
        <taxon>Pezizomycotina</taxon>
        <taxon>Lecanoromycetes</taxon>
        <taxon>OSLEUM clade</taxon>
        <taxon>Lecanoromycetidae</taxon>
        <taxon>Lecanorales</taxon>
        <taxon>Lecanorineae</taxon>
        <taxon>Cladoniaceae</taxon>
        <taxon>Cladonia</taxon>
    </lineage>
</organism>
<dbReference type="Proteomes" id="UP001166286">
    <property type="component" value="Unassembled WGS sequence"/>
</dbReference>
<reference evidence="1" key="1">
    <citation type="submission" date="2023-03" db="EMBL/GenBank/DDBJ databases">
        <title>Complete genome of Cladonia borealis.</title>
        <authorList>
            <person name="Park H."/>
        </authorList>
    </citation>
    <scope>NUCLEOTIDE SEQUENCE</scope>
    <source>
        <strain evidence="1">ANT050790</strain>
    </source>
</reference>
<dbReference type="Gene3D" id="1.25.40.10">
    <property type="entry name" value="Tetratricopeptide repeat domain"/>
    <property type="match status" value="1"/>
</dbReference>
<protein>
    <submittedName>
        <fullName evidence="1">Uncharacterized protein</fullName>
    </submittedName>
</protein>
<evidence type="ECO:0000313" key="1">
    <source>
        <dbReference type="EMBL" id="KAK0510817.1"/>
    </source>
</evidence>
<name>A0AA39QX05_9LECA</name>
<keyword evidence="2" id="KW-1185">Reference proteome</keyword>